<dbReference type="PROSITE" id="PS51257">
    <property type="entry name" value="PROKAR_LIPOPROTEIN"/>
    <property type="match status" value="1"/>
</dbReference>
<dbReference type="InterPro" id="IPR019794">
    <property type="entry name" value="Peroxidases_AS"/>
</dbReference>
<dbReference type="InterPro" id="IPR019793">
    <property type="entry name" value="Peroxidases_heam-ligand_BS"/>
</dbReference>
<feature type="active site" description="Proton acceptor" evidence="12">
    <location>
        <position position="142"/>
    </location>
</feature>
<dbReference type="PROSITE" id="PS50873">
    <property type="entry name" value="PEROXIDASE_4"/>
    <property type="match status" value="1"/>
</dbReference>
<comment type="PTM">
    <text evidence="12">Formation of the three residue Trp-Tyr-Met cross-link is important for the catalase, but not the peroxidase activity of the enzyme.</text>
</comment>
<dbReference type="GO" id="GO:0004096">
    <property type="term" value="F:catalase activity"/>
    <property type="evidence" value="ECO:0007669"/>
    <property type="project" value="UniProtKB-UniRule"/>
</dbReference>
<comment type="function">
    <text evidence="12">Bifunctional enzyme with both catalase and broad-spectrum peroxidase activity.</text>
</comment>
<evidence type="ECO:0000256" key="11">
    <source>
        <dbReference type="ARBA" id="ARBA00074141"/>
    </source>
</evidence>
<keyword evidence="12 13" id="KW-0732">Signal</keyword>
<dbReference type="InterPro" id="IPR010255">
    <property type="entry name" value="Haem_peroxidase_sf"/>
</dbReference>
<dbReference type="PRINTS" id="PR00458">
    <property type="entry name" value="PEROXIDASE"/>
</dbReference>
<dbReference type="GO" id="GO:0020037">
    <property type="term" value="F:heme binding"/>
    <property type="evidence" value="ECO:0007669"/>
    <property type="project" value="InterPro"/>
</dbReference>
<evidence type="ECO:0000256" key="1">
    <source>
        <dbReference type="ARBA" id="ARBA00022559"/>
    </source>
</evidence>
<feature type="cross-link" description="Tryptophyl-tyrosyl-methioninium (Tyr-Met) (with Trp-141)" evidence="12">
    <location>
        <begin position="264"/>
        <end position="290"/>
    </location>
</feature>
<sequence precursor="true">MNLKTPSAHLFTSLLVLGAASCASTQETAMDATRAEASVKSGAAAGANIGSCPVMGESYTPEPDDVMENDDWWPGHLKLEILAQNSAKANPLGEEFDYAKEFAKLDLAAVKADIKALLTDSQDWWPADWGNYGPFFIRMAWHSAGTYREGDGRGGASDGTQRFAPLSGWPDNVNLDKARRLLWPIKQKYGQKISWADLMVLTGNVALDSMGLKTKGFGGGRVDVWEPQNDIYWGPEGEWLANERYSGDRELDNPLAAVQMGLIYVNPEGPDGRPDPLAAAKDIRETFGRMGMNDEETVALIAGGHTFGKSHGAASPEGTVGPDPEGAPLEMQGLGWNSTYGSGHGKDTISSGLEVTWTSTPTQWSNGYFDNLFSYDWELTKSPAGGHQWVAKDAVANIPDAHDSKEFDMPMMFTTDLALKMDPIYEPISRRFYENPDQLAEAFSNAWYKLMHRDMGPVSRLLGPEVAEPRIWQDPIPDVNHPLVNARDIEMLKGEILASGLTIPQLVTTAWASAGTFRDSDKRGGANGGRLRLAPQKDWPANEPAKLANVLSTLAKIQSDFNGKQTGGKMISMADMIALGGSAAVEAAAKEAGYSVNVPFTPGRADSTPEQTDVEGFAVLEPAADGFRNYVASGNRRRPEEALVDRANQLTLTAPEMTVLVGGMRALGANHGGTKHGIFTDRPGQLTNDFFVNLLRMDTKWKPSSKGENMYEGVDRATGEPRYTATAVDLVFGSNSQLRAIAEVYASEDAKQKFVDDFVAAWTKVMNLDRFDLN</sequence>
<gene>
    <name evidence="12 15" type="primary">katG</name>
    <name evidence="15" type="ORF">Poly30_05220</name>
</gene>
<dbReference type="EC" id="1.11.1.21" evidence="10 12"/>
<dbReference type="Proteomes" id="UP000320390">
    <property type="component" value="Chromosome"/>
</dbReference>
<evidence type="ECO:0000313" key="15">
    <source>
        <dbReference type="EMBL" id="QDV05027.1"/>
    </source>
</evidence>
<dbReference type="AlphaFoldDB" id="A0A518ELQ9"/>
<keyword evidence="2 12" id="KW-0349">Heme</keyword>
<evidence type="ECO:0000313" key="16">
    <source>
        <dbReference type="Proteomes" id="UP000320390"/>
    </source>
</evidence>
<dbReference type="PROSITE" id="PS00435">
    <property type="entry name" value="PEROXIDASE_1"/>
    <property type="match status" value="1"/>
</dbReference>
<dbReference type="GO" id="GO:0046872">
    <property type="term" value="F:metal ion binding"/>
    <property type="evidence" value="ECO:0007669"/>
    <property type="project" value="UniProtKB-KW"/>
</dbReference>
<dbReference type="CDD" id="cd00649">
    <property type="entry name" value="catalase_peroxidase_1"/>
    <property type="match status" value="1"/>
</dbReference>
<name>A0A518ELQ9_9BACT</name>
<dbReference type="OrthoDB" id="9759743at2"/>
<dbReference type="CDD" id="cd08200">
    <property type="entry name" value="catalase_peroxidase_2"/>
    <property type="match status" value="1"/>
</dbReference>
<keyword evidence="1 12" id="KW-0575">Peroxidase</keyword>
<evidence type="ECO:0000256" key="9">
    <source>
        <dbReference type="ARBA" id="ARBA00060838"/>
    </source>
</evidence>
<dbReference type="GO" id="GO:0005829">
    <property type="term" value="C:cytosol"/>
    <property type="evidence" value="ECO:0007669"/>
    <property type="project" value="UniProtKB-ARBA"/>
</dbReference>
<evidence type="ECO:0000256" key="2">
    <source>
        <dbReference type="ARBA" id="ARBA00022617"/>
    </source>
</evidence>
<evidence type="ECO:0000256" key="13">
    <source>
        <dbReference type="RuleBase" id="RU003451"/>
    </source>
</evidence>
<accession>A0A518ELQ9</accession>
<feature type="chain" id="PRO_5022268738" description="Catalase-peroxidase" evidence="12 13">
    <location>
        <begin position="26"/>
        <end position="774"/>
    </location>
</feature>
<dbReference type="Gene3D" id="1.10.420.10">
    <property type="entry name" value="Peroxidase, domain 2"/>
    <property type="match status" value="2"/>
</dbReference>
<dbReference type="PROSITE" id="PS00436">
    <property type="entry name" value="PEROXIDASE_2"/>
    <property type="match status" value="1"/>
</dbReference>
<dbReference type="SUPFAM" id="SSF48113">
    <property type="entry name" value="Heme-dependent peroxidases"/>
    <property type="match status" value="2"/>
</dbReference>
<evidence type="ECO:0000256" key="8">
    <source>
        <dbReference type="ARBA" id="ARBA00051651"/>
    </source>
</evidence>
<evidence type="ECO:0000256" key="7">
    <source>
        <dbReference type="ARBA" id="ARBA00049145"/>
    </source>
</evidence>
<dbReference type="FunFam" id="1.10.420.10:FF:000004">
    <property type="entry name" value="Catalase-peroxidase"/>
    <property type="match status" value="1"/>
</dbReference>
<dbReference type="GO" id="GO:0070301">
    <property type="term" value="P:cellular response to hydrogen peroxide"/>
    <property type="evidence" value="ECO:0007669"/>
    <property type="project" value="TreeGrafter"/>
</dbReference>
<comment type="cofactor">
    <cofactor evidence="12">
        <name>heme b</name>
        <dbReference type="ChEBI" id="CHEBI:60344"/>
    </cofactor>
    <text evidence="12">Binds 1 heme b (iron(II)-protoporphyrin IX) group per dimer.</text>
</comment>
<dbReference type="EMBL" id="CP036434">
    <property type="protein sequence ID" value="QDV05027.1"/>
    <property type="molecule type" value="Genomic_DNA"/>
</dbReference>
<comment type="catalytic activity">
    <reaction evidence="8 12 13">
        <text>H2O2 + AH2 = A + 2 H2O</text>
        <dbReference type="Rhea" id="RHEA:30275"/>
        <dbReference type="ChEBI" id="CHEBI:13193"/>
        <dbReference type="ChEBI" id="CHEBI:15377"/>
        <dbReference type="ChEBI" id="CHEBI:16240"/>
        <dbReference type="ChEBI" id="CHEBI:17499"/>
        <dbReference type="EC" id="1.11.1.21"/>
    </reaction>
</comment>
<organism evidence="15 16">
    <name type="scientific">Saltatorellus ferox</name>
    <dbReference type="NCBI Taxonomy" id="2528018"/>
    <lineage>
        <taxon>Bacteria</taxon>
        <taxon>Pseudomonadati</taxon>
        <taxon>Planctomycetota</taxon>
        <taxon>Planctomycetia</taxon>
        <taxon>Planctomycetia incertae sedis</taxon>
        <taxon>Saltatorellus</taxon>
    </lineage>
</organism>
<dbReference type="Pfam" id="PF00141">
    <property type="entry name" value="peroxidase"/>
    <property type="match status" value="2"/>
</dbReference>
<evidence type="ECO:0000256" key="6">
    <source>
        <dbReference type="ARBA" id="ARBA00023324"/>
    </source>
</evidence>
<keyword evidence="3 12" id="KW-0479">Metal-binding</keyword>
<dbReference type="PANTHER" id="PTHR30555">
    <property type="entry name" value="HYDROPEROXIDASE I, BIFUNCTIONAL CATALASE-PEROXIDASE"/>
    <property type="match status" value="1"/>
</dbReference>
<evidence type="ECO:0000256" key="12">
    <source>
        <dbReference type="HAMAP-Rule" id="MF_01961"/>
    </source>
</evidence>
<keyword evidence="6 12" id="KW-0376">Hydrogen peroxide</keyword>
<reference evidence="15 16" key="1">
    <citation type="submission" date="2019-02" db="EMBL/GenBank/DDBJ databases">
        <title>Deep-cultivation of Planctomycetes and their phenomic and genomic characterization uncovers novel biology.</title>
        <authorList>
            <person name="Wiegand S."/>
            <person name="Jogler M."/>
            <person name="Boedeker C."/>
            <person name="Pinto D."/>
            <person name="Vollmers J."/>
            <person name="Rivas-Marin E."/>
            <person name="Kohn T."/>
            <person name="Peeters S.H."/>
            <person name="Heuer A."/>
            <person name="Rast P."/>
            <person name="Oberbeckmann S."/>
            <person name="Bunk B."/>
            <person name="Jeske O."/>
            <person name="Meyerdierks A."/>
            <person name="Storesund J.E."/>
            <person name="Kallscheuer N."/>
            <person name="Luecker S."/>
            <person name="Lage O.M."/>
            <person name="Pohl T."/>
            <person name="Merkel B.J."/>
            <person name="Hornburger P."/>
            <person name="Mueller R.-W."/>
            <person name="Bruemmer F."/>
            <person name="Labrenz M."/>
            <person name="Spormann A.M."/>
            <person name="Op den Camp H."/>
            <person name="Overmann J."/>
            <person name="Amann R."/>
            <person name="Jetten M.S.M."/>
            <person name="Mascher T."/>
            <person name="Medema M.H."/>
            <person name="Devos D.P."/>
            <person name="Kaster A.-K."/>
            <person name="Ovreas L."/>
            <person name="Rohde M."/>
            <person name="Galperin M.Y."/>
            <person name="Jogler C."/>
        </authorList>
    </citation>
    <scope>NUCLEOTIDE SEQUENCE [LARGE SCALE GENOMIC DNA]</scope>
    <source>
        <strain evidence="15 16">Poly30</strain>
    </source>
</reference>
<dbReference type="NCBIfam" id="TIGR00198">
    <property type="entry name" value="cat_per_HPI"/>
    <property type="match status" value="1"/>
</dbReference>
<keyword evidence="16" id="KW-1185">Reference proteome</keyword>
<comment type="similarity">
    <text evidence="9 12 13">Belongs to the peroxidase family. Peroxidase/catalase subfamily.</text>
</comment>
<dbReference type="NCBIfam" id="NF011635">
    <property type="entry name" value="PRK15061.1"/>
    <property type="match status" value="1"/>
</dbReference>
<feature type="signal peptide" evidence="12 13">
    <location>
        <begin position="1"/>
        <end position="25"/>
    </location>
</feature>
<dbReference type="InterPro" id="IPR002016">
    <property type="entry name" value="Haem_peroxidase"/>
</dbReference>
<dbReference type="FunFam" id="1.10.520.10:FF:000002">
    <property type="entry name" value="Catalase-peroxidase"/>
    <property type="match status" value="1"/>
</dbReference>
<feature type="domain" description="Plant heme peroxidase family profile" evidence="14">
    <location>
        <begin position="175"/>
        <end position="470"/>
    </location>
</feature>
<feature type="site" description="Transition state stabilizer" evidence="12">
    <location>
        <position position="138"/>
    </location>
</feature>
<keyword evidence="4 12" id="KW-0560">Oxidoreductase</keyword>
<evidence type="ECO:0000256" key="4">
    <source>
        <dbReference type="ARBA" id="ARBA00023002"/>
    </source>
</evidence>
<evidence type="ECO:0000259" key="14">
    <source>
        <dbReference type="PROSITE" id="PS50873"/>
    </source>
</evidence>
<dbReference type="GO" id="GO:0042744">
    <property type="term" value="P:hydrogen peroxide catabolic process"/>
    <property type="evidence" value="ECO:0007669"/>
    <property type="project" value="UniProtKB-KW"/>
</dbReference>
<protein>
    <recommendedName>
        <fullName evidence="11 12">Catalase-peroxidase</fullName>
        <shortName evidence="12">CP</shortName>
        <ecNumber evidence="10 12">1.11.1.21</ecNumber>
    </recommendedName>
    <alternativeName>
        <fullName evidence="12">Peroxidase/catalase</fullName>
    </alternativeName>
</protein>
<evidence type="ECO:0000256" key="5">
    <source>
        <dbReference type="ARBA" id="ARBA00023004"/>
    </source>
</evidence>
<dbReference type="PRINTS" id="PR00460">
    <property type="entry name" value="BPEROXIDASE"/>
</dbReference>
<dbReference type="Gene3D" id="1.10.520.10">
    <property type="match status" value="2"/>
</dbReference>
<comment type="caution">
    <text evidence="12">Lacks conserved residue(s) required for the propagation of feature annotation.</text>
</comment>
<dbReference type="HAMAP" id="MF_01961">
    <property type="entry name" value="Catal_peroxid"/>
    <property type="match status" value="1"/>
</dbReference>
<evidence type="ECO:0000256" key="3">
    <source>
        <dbReference type="ARBA" id="ARBA00022723"/>
    </source>
</evidence>
<feature type="binding site" description="axial binding residue" evidence="12">
    <location>
        <position position="305"/>
    </location>
    <ligand>
        <name>heme b</name>
        <dbReference type="ChEBI" id="CHEBI:60344"/>
    </ligand>
    <ligandPart>
        <name>Fe</name>
        <dbReference type="ChEBI" id="CHEBI:18248"/>
    </ligandPart>
</feature>
<comment type="catalytic activity">
    <reaction evidence="7 12 13">
        <text>2 H2O2 = O2 + 2 H2O</text>
        <dbReference type="Rhea" id="RHEA:20309"/>
        <dbReference type="ChEBI" id="CHEBI:15377"/>
        <dbReference type="ChEBI" id="CHEBI:15379"/>
        <dbReference type="ChEBI" id="CHEBI:16240"/>
        <dbReference type="EC" id="1.11.1.21"/>
    </reaction>
</comment>
<proteinExistence type="inferred from homology"/>
<dbReference type="InterPro" id="IPR000763">
    <property type="entry name" value="Catalase_peroxidase"/>
</dbReference>
<dbReference type="PANTHER" id="PTHR30555:SF0">
    <property type="entry name" value="CATALASE-PEROXIDASE"/>
    <property type="match status" value="1"/>
</dbReference>
<dbReference type="RefSeq" id="WP_145194454.1">
    <property type="nucleotide sequence ID" value="NZ_CP036434.1"/>
</dbReference>
<dbReference type="FunFam" id="1.10.420.10:FF:000002">
    <property type="entry name" value="Catalase-peroxidase"/>
    <property type="match status" value="1"/>
</dbReference>
<comment type="subunit">
    <text evidence="12">Homodimer or homotetramer.</text>
</comment>
<keyword evidence="5 12" id="KW-0408">Iron</keyword>
<evidence type="ECO:0000256" key="10">
    <source>
        <dbReference type="ARBA" id="ARBA00067012"/>
    </source>
</evidence>